<dbReference type="AlphaFoldDB" id="A0A1B7NL36"/>
<dbReference type="Pfam" id="PF00026">
    <property type="entry name" value="Asp"/>
    <property type="match status" value="1"/>
</dbReference>
<keyword evidence="5" id="KW-0732">Signal</keyword>
<dbReference type="CDD" id="cd05474">
    <property type="entry name" value="SAP_like"/>
    <property type="match status" value="1"/>
</dbReference>
<proteinExistence type="inferred from homology"/>
<feature type="active site" evidence="8">
    <location>
        <position position="217"/>
    </location>
</feature>
<dbReference type="OrthoDB" id="771136at2759"/>
<evidence type="ECO:0000313" key="12">
    <source>
        <dbReference type="Proteomes" id="UP000091918"/>
    </source>
</evidence>
<comment type="caution">
    <text evidence="11">The sequence shown here is derived from an EMBL/GenBank/DDBJ whole genome shotgun (WGS) entry which is preliminary data.</text>
</comment>
<evidence type="ECO:0000256" key="3">
    <source>
        <dbReference type="ARBA" id="ARBA00022622"/>
    </source>
</evidence>
<dbReference type="InterPro" id="IPR001969">
    <property type="entry name" value="Aspartic_peptidase_AS"/>
</dbReference>
<evidence type="ECO:0000256" key="2">
    <source>
        <dbReference type="ARBA" id="ARBA00007447"/>
    </source>
</evidence>
<accession>A0A1B7NL36</accession>
<dbReference type="STRING" id="1658172.A0A1B7NL36"/>
<reference evidence="11 12" key="1">
    <citation type="submission" date="2015-07" db="EMBL/GenBank/DDBJ databases">
        <title>Emmonsia species relationships and genome sequence.</title>
        <authorList>
            <person name="Cuomo C.A."/>
            <person name="Schwartz I.S."/>
            <person name="Kenyon C."/>
            <person name="de Hoog G.S."/>
            <person name="Govender N.P."/>
            <person name="Botha A."/>
            <person name="Moreno L."/>
            <person name="de Vries M."/>
            <person name="Munoz J.F."/>
            <person name="Stielow J.B."/>
        </authorList>
    </citation>
    <scope>NUCLEOTIDE SEQUENCE [LARGE SCALE GENOMIC DNA]</scope>
    <source>
        <strain evidence="11 12">CBS 136260</strain>
    </source>
</reference>
<evidence type="ECO:0000259" key="10">
    <source>
        <dbReference type="PROSITE" id="PS51767"/>
    </source>
</evidence>
<evidence type="ECO:0000256" key="4">
    <source>
        <dbReference type="ARBA" id="ARBA00022670"/>
    </source>
</evidence>
<gene>
    <name evidence="11" type="ORF">ACJ72_08213</name>
</gene>
<evidence type="ECO:0000313" key="11">
    <source>
        <dbReference type="EMBL" id="OAX77488.1"/>
    </source>
</evidence>
<evidence type="ECO:0000256" key="8">
    <source>
        <dbReference type="PIRSR" id="PIRSR601461-1"/>
    </source>
</evidence>
<keyword evidence="3" id="KW-0472">Membrane</keyword>
<evidence type="ECO:0000256" key="6">
    <source>
        <dbReference type="ARBA" id="ARBA00022750"/>
    </source>
</evidence>
<keyword evidence="7 9" id="KW-0378">Hydrolase</keyword>
<dbReference type="Proteomes" id="UP000091918">
    <property type="component" value="Unassembled WGS sequence"/>
</dbReference>
<dbReference type="GO" id="GO:0006508">
    <property type="term" value="P:proteolysis"/>
    <property type="evidence" value="ECO:0007669"/>
    <property type="project" value="UniProtKB-KW"/>
</dbReference>
<feature type="domain" description="Peptidase A1" evidence="10">
    <location>
        <begin position="3"/>
        <end position="336"/>
    </location>
</feature>
<comment type="similarity">
    <text evidence="2 9">Belongs to the peptidase A1 family.</text>
</comment>
<dbReference type="PRINTS" id="PR00792">
    <property type="entry name" value="PEPSIN"/>
</dbReference>
<comment type="subcellular location">
    <subcellularLocation>
        <location evidence="1">Cell membrane</location>
        <topology evidence="1">Lipid-anchor</topology>
        <topology evidence="1">GPI-anchor</topology>
    </subcellularLocation>
</comment>
<evidence type="ECO:0000256" key="1">
    <source>
        <dbReference type="ARBA" id="ARBA00004609"/>
    </source>
</evidence>
<dbReference type="EMBL" id="LGUA01002453">
    <property type="protein sequence ID" value="OAX77488.1"/>
    <property type="molecule type" value="Genomic_DNA"/>
</dbReference>
<evidence type="ECO:0000256" key="9">
    <source>
        <dbReference type="RuleBase" id="RU000454"/>
    </source>
</evidence>
<dbReference type="PROSITE" id="PS51767">
    <property type="entry name" value="PEPTIDASE_A1"/>
    <property type="match status" value="1"/>
</dbReference>
<organism evidence="11 12">
    <name type="scientific">Emergomyces africanus</name>
    <dbReference type="NCBI Taxonomy" id="1955775"/>
    <lineage>
        <taxon>Eukaryota</taxon>
        <taxon>Fungi</taxon>
        <taxon>Dikarya</taxon>
        <taxon>Ascomycota</taxon>
        <taxon>Pezizomycotina</taxon>
        <taxon>Eurotiomycetes</taxon>
        <taxon>Eurotiomycetidae</taxon>
        <taxon>Onygenales</taxon>
        <taxon>Ajellomycetaceae</taxon>
        <taxon>Emergomyces</taxon>
    </lineage>
</organism>
<dbReference type="Gene3D" id="2.40.70.10">
    <property type="entry name" value="Acid Proteases"/>
    <property type="match status" value="2"/>
</dbReference>
<dbReference type="InterPro" id="IPR021109">
    <property type="entry name" value="Peptidase_aspartic_dom_sf"/>
</dbReference>
<evidence type="ECO:0000256" key="7">
    <source>
        <dbReference type="ARBA" id="ARBA00022801"/>
    </source>
</evidence>
<dbReference type="InterPro" id="IPR001461">
    <property type="entry name" value="Aspartic_peptidase_A1"/>
</dbReference>
<dbReference type="InterPro" id="IPR033121">
    <property type="entry name" value="PEPTIDASE_A1"/>
</dbReference>
<dbReference type="PANTHER" id="PTHR47966:SF65">
    <property type="entry name" value="ASPARTIC-TYPE ENDOPEPTIDASE"/>
    <property type="match status" value="1"/>
</dbReference>
<keyword evidence="3" id="KW-0449">Lipoprotein</keyword>
<keyword evidence="4 9" id="KW-0645">Protease</keyword>
<name>A0A1B7NL36_9EURO</name>
<keyword evidence="3" id="KW-0336">GPI-anchor</keyword>
<feature type="active site" evidence="8">
    <location>
        <position position="21"/>
    </location>
</feature>
<keyword evidence="3" id="KW-0325">Glycoprotein</keyword>
<sequence>MLYICNVTLGTPPQQLRLHVDTGSSDLWVHSRNVSFLNPYIRPTSGYYDAHASSTANYLNSTFKIAYHDSTGASGIYMKDTLGIGGRLVPGFQFGVAYSSNSPDAVLGLGFPAIESQVLWFGRRPYPNLPYALVGAGLIRKPAYSMWLYDRGSAGSILFGGINKSKFHAPLVPLPLQPPRKKDAHLKVVITHVTLEKSGRRTRVRGNDTLPATAIVDTGSTFTYLPSAVVASLAENIGAVFRPALKSYVAPCRYKDANLTINVTLYSRLTISITARELFLGMSPKRPLAQRVMRNGEPACLFGFVPTTSGNVVLGDTFLRSVYAVYDLHSKQISMAAIKLSNEPDNIVEIQ</sequence>
<evidence type="ECO:0000256" key="5">
    <source>
        <dbReference type="ARBA" id="ARBA00022729"/>
    </source>
</evidence>
<dbReference type="PANTHER" id="PTHR47966">
    <property type="entry name" value="BETA-SITE APP-CLEAVING ENZYME, ISOFORM A-RELATED"/>
    <property type="match status" value="1"/>
</dbReference>
<dbReference type="PROSITE" id="PS00141">
    <property type="entry name" value="ASP_PROTEASE"/>
    <property type="match status" value="1"/>
</dbReference>
<dbReference type="InterPro" id="IPR033876">
    <property type="entry name" value="SAP-like"/>
</dbReference>
<dbReference type="GO" id="GO:0004190">
    <property type="term" value="F:aspartic-type endopeptidase activity"/>
    <property type="evidence" value="ECO:0007669"/>
    <property type="project" value="UniProtKB-KW"/>
</dbReference>
<dbReference type="GO" id="GO:0098552">
    <property type="term" value="C:side of membrane"/>
    <property type="evidence" value="ECO:0007669"/>
    <property type="project" value="UniProtKB-KW"/>
</dbReference>
<keyword evidence="6 9" id="KW-0064">Aspartyl protease</keyword>
<protein>
    <recommendedName>
        <fullName evidence="10">Peptidase A1 domain-containing protein</fullName>
    </recommendedName>
</protein>
<keyword evidence="12" id="KW-1185">Reference proteome</keyword>
<dbReference type="GO" id="GO:0005886">
    <property type="term" value="C:plasma membrane"/>
    <property type="evidence" value="ECO:0007669"/>
    <property type="project" value="UniProtKB-SubCell"/>
</dbReference>
<dbReference type="SUPFAM" id="SSF50630">
    <property type="entry name" value="Acid proteases"/>
    <property type="match status" value="1"/>
</dbReference>